<dbReference type="PANTHER" id="PTHR48182:SF2">
    <property type="entry name" value="PROTEIN SERAC1"/>
    <property type="match status" value="1"/>
</dbReference>
<sequence length="124" mass="13799">MAPSGMQRWNPFRKRPKDTTSGCSKEPLEATPLGLKVVVEGDDPVVDIIAVHGLNGHRDKTWTAANNVHWLRDLLSSDIPNARIFCWGYDANTHGGRMSCQYLYSHATTLVSELCSERSLTDTI</sequence>
<dbReference type="AlphaFoldDB" id="A0A6A6GRT8"/>
<dbReference type="InterPro" id="IPR052374">
    <property type="entry name" value="SERAC1"/>
</dbReference>
<keyword evidence="5" id="KW-0496">Mitochondrion</keyword>
<dbReference type="PANTHER" id="PTHR48182">
    <property type="entry name" value="PROTEIN SERAC1"/>
    <property type="match status" value="1"/>
</dbReference>
<evidence type="ECO:0000256" key="1">
    <source>
        <dbReference type="ARBA" id="ARBA00004173"/>
    </source>
</evidence>
<dbReference type="GO" id="GO:0016020">
    <property type="term" value="C:membrane"/>
    <property type="evidence" value="ECO:0007669"/>
    <property type="project" value="UniProtKB-SubCell"/>
</dbReference>
<gene>
    <name evidence="8" type="ORF">EV356DRAFT_74665</name>
</gene>
<evidence type="ECO:0000256" key="3">
    <source>
        <dbReference type="ARBA" id="ARBA00004370"/>
    </source>
</evidence>
<evidence type="ECO:0000256" key="6">
    <source>
        <dbReference type="ARBA" id="ARBA00023136"/>
    </source>
</evidence>
<dbReference type="Proteomes" id="UP000800092">
    <property type="component" value="Unassembled WGS sequence"/>
</dbReference>
<accession>A0A6A6GRT8</accession>
<proteinExistence type="predicted"/>
<keyword evidence="4" id="KW-0256">Endoplasmic reticulum</keyword>
<reference evidence="8" key="1">
    <citation type="journal article" date="2020" name="Stud. Mycol.">
        <title>101 Dothideomycetes genomes: a test case for predicting lifestyles and emergence of pathogens.</title>
        <authorList>
            <person name="Haridas S."/>
            <person name="Albert R."/>
            <person name="Binder M."/>
            <person name="Bloem J."/>
            <person name="Labutti K."/>
            <person name="Salamov A."/>
            <person name="Andreopoulos B."/>
            <person name="Baker S."/>
            <person name="Barry K."/>
            <person name="Bills G."/>
            <person name="Bluhm B."/>
            <person name="Cannon C."/>
            <person name="Castanera R."/>
            <person name="Culley D."/>
            <person name="Daum C."/>
            <person name="Ezra D."/>
            <person name="Gonzalez J."/>
            <person name="Henrissat B."/>
            <person name="Kuo A."/>
            <person name="Liang C."/>
            <person name="Lipzen A."/>
            <person name="Lutzoni F."/>
            <person name="Magnuson J."/>
            <person name="Mondo S."/>
            <person name="Nolan M."/>
            <person name="Ohm R."/>
            <person name="Pangilinan J."/>
            <person name="Park H.-J."/>
            <person name="Ramirez L."/>
            <person name="Alfaro M."/>
            <person name="Sun H."/>
            <person name="Tritt A."/>
            <person name="Yoshinaga Y."/>
            <person name="Zwiers L.-H."/>
            <person name="Turgeon B."/>
            <person name="Goodwin S."/>
            <person name="Spatafora J."/>
            <person name="Crous P."/>
            <person name="Grigoriev I."/>
        </authorList>
    </citation>
    <scope>NUCLEOTIDE SEQUENCE</scope>
    <source>
        <strain evidence="8">Tuck. ex Michener</strain>
    </source>
</reference>
<organism evidence="8 9">
    <name type="scientific">Viridothelium virens</name>
    <name type="common">Speckled blister lichen</name>
    <name type="synonym">Trypethelium virens</name>
    <dbReference type="NCBI Taxonomy" id="1048519"/>
    <lineage>
        <taxon>Eukaryota</taxon>
        <taxon>Fungi</taxon>
        <taxon>Dikarya</taxon>
        <taxon>Ascomycota</taxon>
        <taxon>Pezizomycotina</taxon>
        <taxon>Dothideomycetes</taxon>
        <taxon>Dothideomycetes incertae sedis</taxon>
        <taxon>Trypetheliales</taxon>
        <taxon>Trypetheliaceae</taxon>
        <taxon>Viridothelium</taxon>
    </lineage>
</organism>
<feature type="region of interest" description="Disordered" evidence="7">
    <location>
        <begin position="1"/>
        <end position="27"/>
    </location>
</feature>
<evidence type="ECO:0000313" key="9">
    <source>
        <dbReference type="Proteomes" id="UP000800092"/>
    </source>
</evidence>
<evidence type="ECO:0000313" key="8">
    <source>
        <dbReference type="EMBL" id="KAF2228484.1"/>
    </source>
</evidence>
<evidence type="ECO:0008006" key="10">
    <source>
        <dbReference type="Google" id="ProtNLM"/>
    </source>
</evidence>
<evidence type="ECO:0000256" key="5">
    <source>
        <dbReference type="ARBA" id="ARBA00023128"/>
    </source>
</evidence>
<keyword evidence="9" id="KW-1185">Reference proteome</keyword>
<keyword evidence="6" id="KW-0472">Membrane</keyword>
<dbReference type="GO" id="GO:0005783">
    <property type="term" value="C:endoplasmic reticulum"/>
    <property type="evidence" value="ECO:0007669"/>
    <property type="project" value="UniProtKB-SubCell"/>
</dbReference>
<dbReference type="EMBL" id="ML991929">
    <property type="protein sequence ID" value="KAF2228484.1"/>
    <property type="molecule type" value="Genomic_DNA"/>
</dbReference>
<comment type="subcellular location">
    <subcellularLocation>
        <location evidence="2">Endoplasmic reticulum</location>
    </subcellularLocation>
    <subcellularLocation>
        <location evidence="3">Membrane</location>
    </subcellularLocation>
    <subcellularLocation>
        <location evidence="1">Mitochondrion</location>
    </subcellularLocation>
</comment>
<evidence type="ECO:0000256" key="4">
    <source>
        <dbReference type="ARBA" id="ARBA00022824"/>
    </source>
</evidence>
<evidence type="ECO:0000256" key="2">
    <source>
        <dbReference type="ARBA" id="ARBA00004240"/>
    </source>
</evidence>
<name>A0A6A6GRT8_VIRVR</name>
<dbReference type="OrthoDB" id="5086500at2759"/>
<evidence type="ECO:0000256" key="7">
    <source>
        <dbReference type="SAM" id="MobiDB-lite"/>
    </source>
</evidence>
<dbReference type="GO" id="GO:0005739">
    <property type="term" value="C:mitochondrion"/>
    <property type="evidence" value="ECO:0007669"/>
    <property type="project" value="UniProtKB-SubCell"/>
</dbReference>
<protein>
    <recommendedName>
        <fullName evidence="10">DUF676 domain-containing protein</fullName>
    </recommendedName>
</protein>